<dbReference type="AlphaFoldDB" id="A0A8E2E2A1"/>
<reference evidence="3 4" key="1">
    <citation type="journal article" date="2016" name="Nat. Commun.">
        <title>Ectomycorrhizal ecology is imprinted in the genome of the dominant symbiotic fungus Cenococcum geophilum.</title>
        <authorList>
            <consortium name="DOE Joint Genome Institute"/>
            <person name="Peter M."/>
            <person name="Kohler A."/>
            <person name="Ohm R.A."/>
            <person name="Kuo A."/>
            <person name="Krutzmann J."/>
            <person name="Morin E."/>
            <person name="Arend M."/>
            <person name="Barry K.W."/>
            <person name="Binder M."/>
            <person name="Choi C."/>
            <person name="Clum A."/>
            <person name="Copeland A."/>
            <person name="Grisel N."/>
            <person name="Haridas S."/>
            <person name="Kipfer T."/>
            <person name="LaButti K."/>
            <person name="Lindquist E."/>
            <person name="Lipzen A."/>
            <person name="Maire R."/>
            <person name="Meier B."/>
            <person name="Mihaltcheva S."/>
            <person name="Molinier V."/>
            <person name="Murat C."/>
            <person name="Poggeler S."/>
            <person name="Quandt C.A."/>
            <person name="Sperisen C."/>
            <person name="Tritt A."/>
            <person name="Tisserant E."/>
            <person name="Crous P.W."/>
            <person name="Henrissat B."/>
            <person name="Nehls U."/>
            <person name="Egli S."/>
            <person name="Spatafora J.W."/>
            <person name="Grigoriev I.V."/>
            <person name="Martin F.M."/>
        </authorList>
    </citation>
    <scope>NUCLEOTIDE SEQUENCE [LARGE SCALE GENOMIC DNA]</scope>
    <source>
        <strain evidence="3 4">CBS 459.81</strain>
    </source>
</reference>
<proteinExistence type="predicted"/>
<protein>
    <recommendedName>
        <fullName evidence="2">Coenzyme Q-binding protein COQ10 START domain-containing protein</fullName>
    </recommendedName>
</protein>
<dbReference type="SUPFAM" id="SSF55961">
    <property type="entry name" value="Bet v1-like"/>
    <property type="match status" value="1"/>
</dbReference>
<keyword evidence="4" id="KW-1185">Reference proteome</keyword>
<feature type="region of interest" description="Disordered" evidence="1">
    <location>
        <begin position="85"/>
        <end position="104"/>
    </location>
</feature>
<dbReference type="OrthoDB" id="509124at2759"/>
<evidence type="ECO:0000259" key="2">
    <source>
        <dbReference type="Pfam" id="PF03364"/>
    </source>
</evidence>
<gene>
    <name evidence="3" type="ORF">K432DRAFT_385730</name>
</gene>
<accession>A0A8E2E2A1</accession>
<dbReference type="Gene3D" id="3.30.530.20">
    <property type="match status" value="1"/>
</dbReference>
<dbReference type="InterPro" id="IPR023393">
    <property type="entry name" value="START-like_dom_sf"/>
</dbReference>
<evidence type="ECO:0000313" key="4">
    <source>
        <dbReference type="Proteomes" id="UP000250266"/>
    </source>
</evidence>
<dbReference type="InterPro" id="IPR005031">
    <property type="entry name" value="COQ10_START"/>
</dbReference>
<dbReference type="Pfam" id="PF03364">
    <property type="entry name" value="Polyketide_cyc"/>
    <property type="match status" value="1"/>
</dbReference>
<name>A0A8E2E2A1_9PEZI</name>
<organism evidence="3 4">
    <name type="scientific">Lepidopterella palustris CBS 459.81</name>
    <dbReference type="NCBI Taxonomy" id="1314670"/>
    <lineage>
        <taxon>Eukaryota</taxon>
        <taxon>Fungi</taxon>
        <taxon>Dikarya</taxon>
        <taxon>Ascomycota</taxon>
        <taxon>Pezizomycotina</taxon>
        <taxon>Dothideomycetes</taxon>
        <taxon>Pleosporomycetidae</taxon>
        <taxon>Mytilinidiales</taxon>
        <taxon>Argynnaceae</taxon>
        <taxon>Lepidopterella</taxon>
    </lineage>
</organism>
<evidence type="ECO:0000256" key="1">
    <source>
        <dbReference type="SAM" id="MobiDB-lite"/>
    </source>
</evidence>
<evidence type="ECO:0000313" key="3">
    <source>
        <dbReference type="EMBL" id="OCK76047.1"/>
    </source>
</evidence>
<dbReference type="CDD" id="cd07822">
    <property type="entry name" value="SRPBCC_4"/>
    <property type="match status" value="1"/>
</dbReference>
<feature type="domain" description="Coenzyme Q-binding protein COQ10 START" evidence="2">
    <location>
        <begin position="13"/>
        <end position="51"/>
    </location>
</feature>
<dbReference type="Proteomes" id="UP000250266">
    <property type="component" value="Unassembled WGS sequence"/>
</dbReference>
<dbReference type="EMBL" id="KV745247">
    <property type="protein sequence ID" value="OCK76047.1"/>
    <property type="molecule type" value="Genomic_DNA"/>
</dbReference>
<sequence length="186" mass="20551">MSPVFTAAYECRIHASAAVVWNLLIDISTWPDWNPFVPSADILDSADASSTQTSNEKKIKLGQRLRFHSVMGTQQHTTVERVTVLETPSSPPSPPDHSGTPDLSSPHVYRVGWDLESYPSYLMRTTRDNVVEVGESGAESIYKTKEDFFGPLAWPTKWVAGKKVQMGLEEWAEGLKKAAESGSKIA</sequence>